<keyword evidence="9" id="KW-1185">Reference proteome</keyword>
<reference evidence="8 9" key="1">
    <citation type="submission" date="2018-08" db="EMBL/GenBank/DDBJ databases">
        <title>Genomic Encyclopedia of Archaeal and Bacterial Type Strains, Phase II (KMG-II): from individual species to whole genera.</title>
        <authorList>
            <person name="Goeker M."/>
        </authorList>
    </citation>
    <scope>NUCLEOTIDE SEQUENCE [LARGE SCALE GENOMIC DNA]</scope>
    <source>
        <strain evidence="8 9">DSM 45791</strain>
    </source>
</reference>
<dbReference type="PRINTS" id="PR00359">
    <property type="entry name" value="BP450"/>
</dbReference>
<organism evidence="8 9">
    <name type="scientific">Kutzneria buriramensis</name>
    <dbReference type="NCBI Taxonomy" id="1045776"/>
    <lineage>
        <taxon>Bacteria</taxon>
        <taxon>Bacillati</taxon>
        <taxon>Actinomycetota</taxon>
        <taxon>Actinomycetes</taxon>
        <taxon>Pseudonocardiales</taxon>
        <taxon>Pseudonocardiaceae</taxon>
        <taxon>Kutzneria</taxon>
    </lineage>
</organism>
<dbReference type="InterPro" id="IPR002397">
    <property type="entry name" value="Cyt_P450_B"/>
</dbReference>
<dbReference type="Gene3D" id="1.10.630.10">
    <property type="entry name" value="Cytochrome P450"/>
    <property type="match status" value="1"/>
</dbReference>
<dbReference type="InterPro" id="IPR036396">
    <property type="entry name" value="Cyt_P450_sf"/>
</dbReference>
<dbReference type="SUPFAM" id="SSF48264">
    <property type="entry name" value="Cytochrome P450"/>
    <property type="match status" value="1"/>
</dbReference>
<dbReference type="AlphaFoldDB" id="A0A3E0I111"/>
<dbReference type="GO" id="GO:0036199">
    <property type="term" value="F:cholest-4-en-3-one 26-monooxygenase activity"/>
    <property type="evidence" value="ECO:0007669"/>
    <property type="project" value="TreeGrafter"/>
</dbReference>
<dbReference type="PANTHER" id="PTHR46696:SF4">
    <property type="entry name" value="BIOTIN BIOSYNTHESIS CYTOCHROME P450"/>
    <property type="match status" value="1"/>
</dbReference>
<dbReference type="GO" id="GO:0020037">
    <property type="term" value="F:heme binding"/>
    <property type="evidence" value="ECO:0007669"/>
    <property type="project" value="InterPro"/>
</dbReference>
<keyword evidence="2 7" id="KW-0349">Heme</keyword>
<comment type="similarity">
    <text evidence="1 7">Belongs to the cytochrome P450 family.</text>
</comment>
<keyword evidence="6 7" id="KW-0503">Monooxygenase</keyword>
<comment type="caution">
    <text evidence="8">The sequence shown here is derived from an EMBL/GenBank/DDBJ whole genome shotgun (WGS) entry which is preliminary data.</text>
</comment>
<dbReference type="GO" id="GO:0006707">
    <property type="term" value="P:cholesterol catabolic process"/>
    <property type="evidence" value="ECO:0007669"/>
    <property type="project" value="TreeGrafter"/>
</dbReference>
<dbReference type="InterPro" id="IPR017972">
    <property type="entry name" value="Cyt_P450_CS"/>
</dbReference>
<evidence type="ECO:0000256" key="1">
    <source>
        <dbReference type="ARBA" id="ARBA00010617"/>
    </source>
</evidence>
<dbReference type="PROSITE" id="PS00086">
    <property type="entry name" value="CYTOCHROME_P450"/>
    <property type="match status" value="1"/>
</dbReference>
<evidence type="ECO:0000256" key="4">
    <source>
        <dbReference type="ARBA" id="ARBA00023002"/>
    </source>
</evidence>
<dbReference type="GO" id="GO:0005506">
    <property type="term" value="F:iron ion binding"/>
    <property type="evidence" value="ECO:0007669"/>
    <property type="project" value="InterPro"/>
</dbReference>
<keyword evidence="4 7" id="KW-0560">Oxidoreductase</keyword>
<dbReference type="PANTHER" id="PTHR46696">
    <property type="entry name" value="P450, PUTATIVE (EUROFUNG)-RELATED"/>
    <property type="match status" value="1"/>
</dbReference>
<evidence type="ECO:0000256" key="6">
    <source>
        <dbReference type="ARBA" id="ARBA00023033"/>
    </source>
</evidence>
<name>A0A3E0I111_9PSEU</name>
<keyword evidence="3 7" id="KW-0479">Metal-binding</keyword>
<dbReference type="GO" id="GO:0008395">
    <property type="term" value="F:steroid hydroxylase activity"/>
    <property type="evidence" value="ECO:0007669"/>
    <property type="project" value="TreeGrafter"/>
</dbReference>
<dbReference type="EMBL" id="QUNO01000003">
    <property type="protein sequence ID" value="REH52240.1"/>
    <property type="molecule type" value="Genomic_DNA"/>
</dbReference>
<evidence type="ECO:0000313" key="8">
    <source>
        <dbReference type="EMBL" id="REH52240.1"/>
    </source>
</evidence>
<dbReference type="InterPro" id="IPR001128">
    <property type="entry name" value="Cyt_P450"/>
</dbReference>
<evidence type="ECO:0000256" key="3">
    <source>
        <dbReference type="ARBA" id="ARBA00022723"/>
    </source>
</evidence>
<evidence type="ECO:0000256" key="7">
    <source>
        <dbReference type="RuleBase" id="RU000461"/>
    </source>
</evidence>
<dbReference type="Pfam" id="PF00067">
    <property type="entry name" value="p450"/>
    <property type="match status" value="1"/>
</dbReference>
<keyword evidence="5 7" id="KW-0408">Iron</keyword>
<dbReference type="OrthoDB" id="4133219at2"/>
<protein>
    <submittedName>
        <fullName evidence="8">Cytochrome P450</fullName>
    </submittedName>
</protein>
<dbReference type="FunFam" id="1.10.630.10:FF:000018">
    <property type="entry name" value="Cytochrome P450 monooxygenase"/>
    <property type="match status" value="1"/>
</dbReference>
<dbReference type="RefSeq" id="WP_116174203.1">
    <property type="nucleotide sequence ID" value="NZ_CP144375.1"/>
</dbReference>
<accession>A0A3E0I111</accession>
<proteinExistence type="inferred from homology"/>
<dbReference type="Proteomes" id="UP000256269">
    <property type="component" value="Unassembled WGS sequence"/>
</dbReference>
<evidence type="ECO:0000256" key="5">
    <source>
        <dbReference type="ARBA" id="ARBA00023004"/>
    </source>
</evidence>
<evidence type="ECO:0000313" key="9">
    <source>
        <dbReference type="Proteomes" id="UP000256269"/>
    </source>
</evidence>
<dbReference type="CDD" id="cd11032">
    <property type="entry name" value="P450_EryK-like"/>
    <property type="match status" value="1"/>
</dbReference>
<gene>
    <name evidence="8" type="ORF">BCF44_103692</name>
</gene>
<sequence length="395" mass="44639">MTTTAKPTLQDFLDYIEGFRKQGQVVYAEKQQSWMVLGHPEVNEVLSEPHRFSSDLSPLIPTQEEFALFQKGNFIQMDDPRHRQLRGMVSKAFTPKFVAGMEPAIHDLTEQLLDAAGAEFDLVDGLAYPLPVIVIANLLGIPTADQPVFRRWADTLLDRDVPMDKPIAEVREELMAEVTPVMREMNDYFREFIADRRRNPGDDLTSQLTLVEEDGRRLDDDEIIGFVGLLLLAGHITTTATLGNSILTFHENQDAIREVRENLSLLPAAIEEVLRLRTPFPRVARMTTEETVLGGVTIPAQQMVLPFLTAANRDERVFPNPNKFDLHRDPNHHASFGKGIHFCLGAPLARLEARVALKIMFERYADIQVVEDKVEERNPFAMVAVTKLPLVVRPV</sequence>
<evidence type="ECO:0000256" key="2">
    <source>
        <dbReference type="ARBA" id="ARBA00022617"/>
    </source>
</evidence>